<dbReference type="Pfam" id="PF19838">
    <property type="entry name" value="LptD_2"/>
    <property type="match status" value="1"/>
</dbReference>
<name>A0A832DET7_9BACT</name>
<feature type="signal peptide" evidence="1">
    <location>
        <begin position="1"/>
        <end position="19"/>
    </location>
</feature>
<gene>
    <name evidence="3" type="ORF">ENS56_01360</name>
</gene>
<feature type="domain" description="LPS-assembly protein LptD central" evidence="2">
    <location>
        <begin position="197"/>
        <end position="656"/>
    </location>
</feature>
<keyword evidence="1" id="KW-0732">Signal</keyword>
<dbReference type="PANTHER" id="PTHR30189:SF1">
    <property type="entry name" value="LPS-ASSEMBLY PROTEIN LPTD"/>
    <property type="match status" value="1"/>
</dbReference>
<dbReference type="PANTHER" id="PTHR30189">
    <property type="entry name" value="LPS-ASSEMBLY PROTEIN"/>
    <property type="match status" value="1"/>
</dbReference>
<dbReference type="InterPro" id="IPR050218">
    <property type="entry name" value="LptD"/>
</dbReference>
<dbReference type="EMBL" id="DSVI01000004">
    <property type="protein sequence ID" value="HGT46665.1"/>
    <property type="molecule type" value="Genomic_DNA"/>
</dbReference>
<evidence type="ECO:0000256" key="1">
    <source>
        <dbReference type="SAM" id="SignalP"/>
    </source>
</evidence>
<proteinExistence type="predicted"/>
<evidence type="ECO:0000313" key="3">
    <source>
        <dbReference type="EMBL" id="HGT46665.1"/>
    </source>
</evidence>
<organism evidence="3">
    <name type="scientific">Ignavibacterium album</name>
    <dbReference type="NCBI Taxonomy" id="591197"/>
    <lineage>
        <taxon>Bacteria</taxon>
        <taxon>Pseudomonadati</taxon>
        <taxon>Ignavibacteriota</taxon>
        <taxon>Ignavibacteria</taxon>
        <taxon>Ignavibacteriales</taxon>
        <taxon>Ignavibacteriaceae</taxon>
        <taxon>Ignavibacterium</taxon>
    </lineage>
</organism>
<evidence type="ECO:0000259" key="2">
    <source>
        <dbReference type="Pfam" id="PF19838"/>
    </source>
</evidence>
<sequence length="841" mass="97156">MKQKIIFLFLLFGFTYSLAQINDTLLTQQNFNSLSDTSISGKPKKYDVDTTVFAEAKDSIFFKIKEKKMLIFGNGNLKYKQTEIKSGFIEIDFEKSNIDARGIRNDTLNQYIETPTLAEAGEVYKGNRMKYNFKTQQGIISFAQTEQEGSKYTGQKIKKVDKDVYFIADGVYTTCEDSIPHYYFYSPKMKVIHKEQIVAEWIFLYFGGVPFPIPLPFAVFPIESGRRSGIIPPVFGDDGTYGTYFSRFGYFWAINDYMDLNLTGDFYTRGSYRVNSLFRYAKRYEYTGSLDGSYGSFVIGEEGDPNRSETNDWRFRWNHNQTITPTMRFDARLEFLSNNQITRNISDINDILRNEAISNATLFKSWDESGNSISVNYNRRQVFQTNEVFEILPSITFTMSQKYPFRSGVGSSKSILETFGYSYSGSFENRRNRKDRDLKIRGGISHQINASLSPKIGYFTFQPSFNYQERWYNKRIERFSVPNFEGKDSIITNDVKEINFVRTFSFGLSASTKFYGIFNPELLGIKSIRHTVIPNISYSFIPDFSKKGWGYFDYYTNQAGQQIKYSKFENEIFGGASSRESQSINFSLSNIFEMKTQSDPTDTTSKENKIQLLNLNANIGYDFTADSLKFSDLRLNYRTQIGNFFSFNGGSSFTLYDYEGDIPRVNRFLYDVGKGLLRLTSFNFSISLTLSGEKLKSTQTQQTSRPMQESGFAQDNRNIYQGLYYMNDPDFSIPWDISLNYIFNESRPIPGRITKSASISGSMNFNLTPAWKVSLTGSYDLQRKEFAAPVVRVSRDLDCWIMNFTWNPVGTFRGYMLEIRVKAPQLQDLKITKRDQFYEGR</sequence>
<protein>
    <submittedName>
        <fullName evidence="3">LPS-assembly protein LptD</fullName>
    </submittedName>
</protein>
<feature type="chain" id="PRO_5032815630" evidence="1">
    <location>
        <begin position="20"/>
        <end position="841"/>
    </location>
</feature>
<reference evidence="3" key="1">
    <citation type="journal article" date="2020" name="mSystems">
        <title>Genome- and Community-Level Interaction Insights into Carbon Utilization and Element Cycling Functions of Hydrothermarchaeota in Hydrothermal Sediment.</title>
        <authorList>
            <person name="Zhou Z."/>
            <person name="Liu Y."/>
            <person name="Xu W."/>
            <person name="Pan J."/>
            <person name="Luo Z.H."/>
            <person name="Li M."/>
        </authorList>
    </citation>
    <scope>NUCLEOTIDE SEQUENCE [LARGE SCALE GENOMIC DNA]</scope>
    <source>
        <strain evidence="3">SpSt-500</strain>
    </source>
</reference>
<dbReference type="GO" id="GO:1990351">
    <property type="term" value="C:transporter complex"/>
    <property type="evidence" value="ECO:0007669"/>
    <property type="project" value="TreeGrafter"/>
</dbReference>
<dbReference type="GO" id="GO:0009279">
    <property type="term" value="C:cell outer membrane"/>
    <property type="evidence" value="ECO:0007669"/>
    <property type="project" value="TreeGrafter"/>
</dbReference>
<dbReference type="AlphaFoldDB" id="A0A832DET7"/>
<accession>A0A832DET7</accession>
<comment type="caution">
    <text evidence="3">The sequence shown here is derived from an EMBL/GenBank/DDBJ whole genome shotgun (WGS) entry which is preliminary data.</text>
</comment>
<dbReference type="InterPro" id="IPR045659">
    <property type="entry name" value="LptD_2"/>
</dbReference>